<evidence type="ECO:0000256" key="3">
    <source>
        <dbReference type="ARBA" id="ARBA00022679"/>
    </source>
</evidence>
<protein>
    <recommendedName>
        <fullName evidence="2">histidine kinase</fullName>
        <ecNumber evidence="2">2.7.13.3</ecNumber>
    </recommendedName>
</protein>
<gene>
    <name evidence="8" type="ORF">SAMN05444339_108124</name>
</gene>
<dbReference type="Pfam" id="PF02518">
    <property type="entry name" value="HATPase_c"/>
    <property type="match status" value="1"/>
</dbReference>
<evidence type="ECO:0000313" key="9">
    <source>
        <dbReference type="Proteomes" id="UP000183987"/>
    </source>
</evidence>
<dbReference type="RefSeq" id="WP_072858168.1">
    <property type="nucleotide sequence ID" value="NZ_FQUE01000008.1"/>
</dbReference>
<keyword evidence="6" id="KW-0472">Membrane</keyword>
<keyword evidence="6" id="KW-1133">Transmembrane helix</keyword>
<dbReference type="STRING" id="366533.SAMN05444339_108124"/>
<dbReference type="EC" id="2.7.13.3" evidence="2"/>
<dbReference type="GO" id="GO:0000160">
    <property type="term" value="P:phosphorelay signal transduction system"/>
    <property type="evidence" value="ECO:0007669"/>
    <property type="project" value="UniProtKB-KW"/>
</dbReference>
<evidence type="ECO:0000313" key="8">
    <source>
        <dbReference type="EMBL" id="SHF58932.1"/>
    </source>
</evidence>
<sequence>MSLKLKFLLTSLLSIAIIIIGLGSLVSTSVSAYLLDHSKASTAFYMTTFLEPNVQSMAGGGALSLADRAALDTVMTNPTLRRHVLSIKIWDTTGTIVHATNGELVGQNFGTDDLTLALAGQTAAYFDNLSDEENVFERELERPIFEIYVPLRSRADGSIIAVGEFYEDATRMRSELYRLLRVDWFVLTLCGLAIFAGLFSVFRQGSRTIDTQKAAIAQIQQEREALQADTTRLRAGLDTARGQLEEMDKEVSRRIGQELHDGPVQMLGYLSLALDNLAGVGSRGSARSDDVEEMQAATDRIQIELREISNRLLASGRGQPAALSDVVTAYAQRSGAVVATEGLQLTDLLRLPAQRGVARIVEEALNNGFRHAGGHGQAVTAGLSDGRLVIDIVDRGPGLPPDETLAAMAEANHHGISGMRDQARRIGARLDFDSPPEGGCRVRISVPVL</sequence>
<evidence type="ECO:0000259" key="7">
    <source>
        <dbReference type="Pfam" id="PF02518"/>
    </source>
</evidence>
<feature type="domain" description="Histidine kinase/HSP90-like ATPase" evidence="7">
    <location>
        <begin position="355"/>
        <end position="448"/>
    </location>
</feature>
<evidence type="ECO:0000256" key="1">
    <source>
        <dbReference type="ARBA" id="ARBA00000085"/>
    </source>
</evidence>
<dbReference type="InterPro" id="IPR003594">
    <property type="entry name" value="HATPase_dom"/>
</dbReference>
<evidence type="ECO:0000256" key="6">
    <source>
        <dbReference type="SAM" id="Phobius"/>
    </source>
</evidence>
<keyword evidence="5" id="KW-0902">Two-component regulatory system</keyword>
<proteinExistence type="predicted"/>
<accession>A0A1M5CWU5</accession>
<feature type="transmembrane region" description="Helical" evidence="6">
    <location>
        <begin position="12"/>
        <end position="35"/>
    </location>
</feature>
<dbReference type="InterPro" id="IPR050482">
    <property type="entry name" value="Sensor_HK_TwoCompSys"/>
</dbReference>
<dbReference type="AlphaFoldDB" id="A0A1M5CWU5"/>
<dbReference type="EMBL" id="FQUE01000008">
    <property type="protein sequence ID" value="SHF58932.1"/>
    <property type="molecule type" value="Genomic_DNA"/>
</dbReference>
<dbReference type="CDD" id="cd16917">
    <property type="entry name" value="HATPase_UhpB-NarQ-NarX-like"/>
    <property type="match status" value="1"/>
</dbReference>
<dbReference type="InterPro" id="IPR036890">
    <property type="entry name" value="HATPase_C_sf"/>
</dbReference>
<feature type="transmembrane region" description="Helical" evidence="6">
    <location>
        <begin position="182"/>
        <end position="202"/>
    </location>
</feature>
<organism evidence="8 9">
    <name type="scientific">Loktanella atrilutea</name>
    <dbReference type="NCBI Taxonomy" id="366533"/>
    <lineage>
        <taxon>Bacteria</taxon>
        <taxon>Pseudomonadati</taxon>
        <taxon>Pseudomonadota</taxon>
        <taxon>Alphaproteobacteria</taxon>
        <taxon>Rhodobacterales</taxon>
        <taxon>Roseobacteraceae</taxon>
        <taxon>Loktanella</taxon>
    </lineage>
</organism>
<reference evidence="9" key="1">
    <citation type="submission" date="2016-11" db="EMBL/GenBank/DDBJ databases">
        <authorList>
            <person name="Varghese N."/>
            <person name="Submissions S."/>
        </authorList>
    </citation>
    <scope>NUCLEOTIDE SEQUENCE [LARGE SCALE GENOMIC DNA]</scope>
    <source>
        <strain evidence="9">DSM 29326</strain>
    </source>
</reference>
<keyword evidence="3" id="KW-0808">Transferase</keyword>
<keyword evidence="6" id="KW-0812">Transmembrane</keyword>
<dbReference type="PANTHER" id="PTHR24421:SF10">
    <property type="entry name" value="NITRATE_NITRITE SENSOR PROTEIN NARQ"/>
    <property type="match status" value="1"/>
</dbReference>
<keyword evidence="9" id="KW-1185">Reference proteome</keyword>
<dbReference type="SUPFAM" id="SSF55874">
    <property type="entry name" value="ATPase domain of HSP90 chaperone/DNA topoisomerase II/histidine kinase"/>
    <property type="match status" value="1"/>
</dbReference>
<evidence type="ECO:0000256" key="2">
    <source>
        <dbReference type="ARBA" id="ARBA00012438"/>
    </source>
</evidence>
<dbReference type="GO" id="GO:0004673">
    <property type="term" value="F:protein histidine kinase activity"/>
    <property type="evidence" value="ECO:0007669"/>
    <property type="project" value="UniProtKB-EC"/>
</dbReference>
<dbReference type="Proteomes" id="UP000183987">
    <property type="component" value="Unassembled WGS sequence"/>
</dbReference>
<keyword evidence="4 8" id="KW-0418">Kinase</keyword>
<name>A0A1M5CWU5_LOKAT</name>
<dbReference type="Gene3D" id="3.30.565.10">
    <property type="entry name" value="Histidine kinase-like ATPase, C-terminal domain"/>
    <property type="match status" value="1"/>
</dbReference>
<dbReference type="PANTHER" id="PTHR24421">
    <property type="entry name" value="NITRATE/NITRITE SENSOR PROTEIN NARX-RELATED"/>
    <property type="match status" value="1"/>
</dbReference>
<comment type="catalytic activity">
    <reaction evidence="1">
        <text>ATP + protein L-histidine = ADP + protein N-phospho-L-histidine.</text>
        <dbReference type="EC" id="2.7.13.3"/>
    </reaction>
</comment>
<evidence type="ECO:0000256" key="5">
    <source>
        <dbReference type="ARBA" id="ARBA00023012"/>
    </source>
</evidence>
<evidence type="ECO:0000256" key="4">
    <source>
        <dbReference type="ARBA" id="ARBA00022777"/>
    </source>
</evidence>